<evidence type="ECO:0000313" key="5">
    <source>
        <dbReference type="Ensembl" id="ENSEASP00005023421.1"/>
    </source>
</evidence>
<accession>A0A8C4MBH0</accession>
<feature type="domain" description="Large ribosomal subunit protein uL15/eL18" evidence="4">
    <location>
        <begin position="2"/>
        <end position="57"/>
    </location>
</feature>
<dbReference type="Ensembl" id="ENSEAST00005025416.2">
    <property type="protein sequence ID" value="ENSEASP00005023421.1"/>
    <property type="gene ID" value="ENSEASG00005015945.2"/>
</dbReference>
<dbReference type="GO" id="GO:0006412">
    <property type="term" value="P:translation"/>
    <property type="evidence" value="ECO:0007669"/>
    <property type="project" value="InterPro"/>
</dbReference>
<dbReference type="InterPro" id="IPR000039">
    <property type="entry name" value="Ribosomal_eL18"/>
</dbReference>
<dbReference type="Pfam" id="PF17135">
    <property type="entry name" value="Ribosomal_L18"/>
    <property type="match status" value="2"/>
</dbReference>
<dbReference type="OMA" id="KMCALRV"/>
<keyword evidence="3" id="KW-0687">Ribonucleoprotein</keyword>
<evidence type="ECO:0000313" key="6">
    <source>
        <dbReference type="Proteomes" id="UP000694387"/>
    </source>
</evidence>
<dbReference type="GO" id="GO:0003735">
    <property type="term" value="F:structural constituent of ribosome"/>
    <property type="evidence" value="ECO:0007669"/>
    <property type="project" value="InterPro"/>
</dbReference>
<dbReference type="InterPro" id="IPR021131">
    <property type="entry name" value="Ribosomal_uL15/eL18"/>
</dbReference>
<dbReference type="GO" id="GO:0003723">
    <property type="term" value="F:RNA binding"/>
    <property type="evidence" value="ECO:0007669"/>
    <property type="project" value="TreeGrafter"/>
</dbReference>
<organism evidence="5 6">
    <name type="scientific">Equus asinus</name>
    <name type="common">Donkey</name>
    <name type="synonym">Equus africanus asinus</name>
    <dbReference type="NCBI Taxonomy" id="9793"/>
    <lineage>
        <taxon>Eukaryota</taxon>
        <taxon>Metazoa</taxon>
        <taxon>Chordata</taxon>
        <taxon>Craniata</taxon>
        <taxon>Vertebrata</taxon>
        <taxon>Euteleostomi</taxon>
        <taxon>Mammalia</taxon>
        <taxon>Eutheria</taxon>
        <taxon>Laurasiatheria</taxon>
        <taxon>Perissodactyla</taxon>
        <taxon>Equidae</taxon>
        <taxon>Equus</taxon>
    </lineage>
</organism>
<evidence type="ECO:0000256" key="2">
    <source>
        <dbReference type="ARBA" id="ARBA00022980"/>
    </source>
</evidence>
<comment type="subunit">
    <text evidence="1">Component of the large ribosomal subunit.</text>
</comment>
<dbReference type="Gene3D" id="3.100.10.10">
    <property type="match status" value="2"/>
</dbReference>
<dbReference type="PANTHER" id="PTHR10934:SF2">
    <property type="entry name" value="LARGE RIBOSOMAL SUBUNIT PROTEIN EL18"/>
    <property type="match status" value="1"/>
</dbReference>
<reference evidence="5" key="3">
    <citation type="submission" date="2025-09" db="UniProtKB">
        <authorList>
            <consortium name="Ensembl"/>
        </authorList>
    </citation>
    <scope>IDENTIFICATION</scope>
</reference>
<feature type="domain" description="Large ribosomal subunit protein uL15/eL18" evidence="4">
    <location>
        <begin position="58"/>
        <end position="162"/>
    </location>
</feature>
<keyword evidence="6" id="KW-1185">Reference proteome</keyword>
<name>A0A8C4MBH0_EQUAS</name>
<dbReference type="GO" id="GO:0022625">
    <property type="term" value="C:cytosolic large ribosomal subunit"/>
    <property type="evidence" value="ECO:0007669"/>
    <property type="project" value="TreeGrafter"/>
</dbReference>
<protein>
    <recommendedName>
        <fullName evidence="4">Large ribosomal subunit protein uL15/eL18 domain-containing protein</fullName>
    </recommendedName>
</protein>
<evidence type="ECO:0000256" key="1">
    <source>
        <dbReference type="ARBA" id="ARBA00011133"/>
    </source>
</evidence>
<dbReference type="AlphaFoldDB" id="A0A8C4MBH0"/>
<evidence type="ECO:0000259" key="4">
    <source>
        <dbReference type="Pfam" id="PF17135"/>
    </source>
</evidence>
<sequence>MGVSIRHNKDGKVKLRLKEPKSLDIHQRLLVELYGFLARLTNSSFNQVVLKRLLMSRAITDDVRVPEVPKLKMCALRVSSCPSSRIFTAGSKSLTLVADQLALGSPRGCGIILLSGPHGGREAYRHLGKAPGTVLSHTKLSVCSRCLTFGCARDRHASRSYKS</sequence>
<dbReference type="PANTHER" id="PTHR10934">
    <property type="entry name" value="60S RIBOSOMAL PROTEIN L18"/>
    <property type="match status" value="1"/>
</dbReference>
<dbReference type="GeneTree" id="ENSGT00390000012976"/>
<keyword evidence="2" id="KW-0689">Ribosomal protein</keyword>
<dbReference type="Proteomes" id="UP000694387">
    <property type="component" value="Chromosome 22"/>
</dbReference>
<reference evidence="5 6" key="1">
    <citation type="journal article" date="2020" name="Nat. Commun.">
        <title>Donkey genomes provide new insights into domestication and selection for coat color.</title>
        <authorList>
            <person name="Wang"/>
            <person name="C."/>
            <person name="Li"/>
            <person name="H."/>
            <person name="Guo"/>
            <person name="Y."/>
            <person name="Huang"/>
            <person name="J."/>
            <person name="Sun"/>
            <person name="Y."/>
            <person name="Min"/>
            <person name="J."/>
            <person name="Wang"/>
            <person name="J."/>
            <person name="Fang"/>
            <person name="X."/>
            <person name="Zhao"/>
            <person name="Z."/>
            <person name="Wang"/>
            <person name="S."/>
            <person name="Zhang"/>
            <person name="Y."/>
            <person name="Liu"/>
            <person name="Q."/>
            <person name="Jiang"/>
            <person name="Q."/>
            <person name="Wang"/>
            <person name="X."/>
            <person name="Guo"/>
            <person name="Y."/>
            <person name="Yang"/>
            <person name="C."/>
            <person name="Wang"/>
            <person name="Y."/>
            <person name="Tian"/>
            <person name="F."/>
            <person name="Zhuang"/>
            <person name="G."/>
            <person name="Fan"/>
            <person name="Y."/>
            <person name="Gao"/>
            <person name="Q."/>
            <person name="Li"/>
            <person name="Y."/>
            <person name="Ju"/>
            <person name="Z."/>
            <person name="Li"/>
            <person name="J."/>
            <person name="Li"/>
            <person name="R."/>
            <person name="Hou"/>
            <person name="M."/>
            <person name="Yang"/>
            <person name="G."/>
            <person name="Liu"/>
            <person name="G."/>
            <person name="Liu"/>
            <person name="W."/>
            <person name="Guo"/>
            <person name="J."/>
            <person name="Pan"/>
            <person name="S."/>
            <person name="Fan"/>
            <person name="G."/>
            <person name="Zhang"/>
            <person name="W."/>
            <person name="Zhang"/>
            <person name="R."/>
            <person name="Yu"/>
            <person name="J."/>
            <person name="Zhang"/>
            <person name="X."/>
            <person name="Yin"/>
            <person name="Q."/>
            <person name="Ji"/>
            <person name="C."/>
            <person name="Jin"/>
            <person name="Y."/>
            <person name="Yue"/>
            <person name="G."/>
            <person name="Liu"/>
            <person name="M."/>
            <person name="Xu"/>
            <person name="J."/>
            <person name="Liu"/>
            <person name="S."/>
            <person name="Jordana"/>
            <person name="J."/>
            <person name="Noce"/>
            <person name="A."/>
            <person name="Amills"/>
            <person name="M."/>
            <person name="Wu"/>
            <person name="D.D."/>
            <person name="Li"/>
            <person name="S."/>
            <person name="Zhou"/>
            <person name="X. and Zhong"/>
            <person name="J."/>
        </authorList>
    </citation>
    <scope>NUCLEOTIDE SEQUENCE [LARGE SCALE GENOMIC DNA]</scope>
</reference>
<reference evidence="5" key="2">
    <citation type="submission" date="2025-08" db="UniProtKB">
        <authorList>
            <consortium name="Ensembl"/>
        </authorList>
    </citation>
    <scope>IDENTIFICATION</scope>
</reference>
<proteinExistence type="predicted"/>
<evidence type="ECO:0000256" key="3">
    <source>
        <dbReference type="ARBA" id="ARBA00023274"/>
    </source>
</evidence>